<protein>
    <submittedName>
        <fullName evidence="1">Uncharacterized protein</fullName>
    </submittedName>
</protein>
<proteinExistence type="predicted"/>
<dbReference type="Proteomes" id="UP001054945">
    <property type="component" value="Unassembled WGS sequence"/>
</dbReference>
<sequence length="102" mass="12091">MYPFGIGNKNSPLPTGIKLNDLEKLEQFHVARRRKKGDSRREKPFDLIDNERIRLSTKGPEWALQWANVFFRLLWTHHKGHFQVLHVKVWFKRSNGVQSVLV</sequence>
<keyword evidence="2" id="KW-1185">Reference proteome</keyword>
<dbReference type="AlphaFoldDB" id="A0AAV4UZD1"/>
<gene>
    <name evidence="1" type="ORF">CEXT_10541</name>
</gene>
<accession>A0AAV4UZD1</accession>
<evidence type="ECO:0000313" key="1">
    <source>
        <dbReference type="EMBL" id="GIY62730.1"/>
    </source>
</evidence>
<organism evidence="1 2">
    <name type="scientific">Caerostris extrusa</name>
    <name type="common">Bark spider</name>
    <name type="synonym">Caerostris bankana</name>
    <dbReference type="NCBI Taxonomy" id="172846"/>
    <lineage>
        <taxon>Eukaryota</taxon>
        <taxon>Metazoa</taxon>
        <taxon>Ecdysozoa</taxon>
        <taxon>Arthropoda</taxon>
        <taxon>Chelicerata</taxon>
        <taxon>Arachnida</taxon>
        <taxon>Araneae</taxon>
        <taxon>Araneomorphae</taxon>
        <taxon>Entelegynae</taxon>
        <taxon>Araneoidea</taxon>
        <taxon>Araneidae</taxon>
        <taxon>Caerostris</taxon>
    </lineage>
</organism>
<comment type="caution">
    <text evidence="1">The sequence shown here is derived from an EMBL/GenBank/DDBJ whole genome shotgun (WGS) entry which is preliminary data.</text>
</comment>
<dbReference type="EMBL" id="BPLR01013658">
    <property type="protein sequence ID" value="GIY62730.1"/>
    <property type="molecule type" value="Genomic_DNA"/>
</dbReference>
<reference evidence="1 2" key="1">
    <citation type="submission" date="2021-06" db="EMBL/GenBank/DDBJ databases">
        <title>Caerostris extrusa draft genome.</title>
        <authorList>
            <person name="Kono N."/>
            <person name="Arakawa K."/>
        </authorList>
    </citation>
    <scope>NUCLEOTIDE SEQUENCE [LARGE SCALE GENOMIC DNA]</scope>
</reference>
<name>A0AAV4UZD1_CAEEX</name>
<evidence type="ECO:0000313" key="2">
    <source>
        <dbReference type="Proteomes" id="UP001054945"/>
    </source>
</evidence>